<reference evidence="3 4" key="1">
    <citation type="submission" date="2018-04" db="EMBL/GenBank/DDBJ databases">
        <title>The genome of golden apple snail Pomacea canaliculata provides insight into stress tolerance and invasive adaptation.</title>
        <authorList>
            <person name="Liu C."/>
            <person name="Liu B."/>
            <person name="Ren Y."/>
            <person name="Zhang Y."/>
            <person name="Wang H."/>
            <person name="Li S."/>
            <person name="Jiang F."/>
            <person name="Yin L."/>
            <person name="Zhang G."/>
            <person name="Qian W."/>
            <person name="Fan W."/>
        </authorList>
    </citation>
    <scope>NUCLEOTIDE SEQUENCE [LARGE SCALE GENOMIC DNA]</scope>
    <source>
        <strain evidence="3">SZHN2017</strain>
        <tissue evidence="3">Muscle</tissue>
    </source>
</reference>
<dbReference type="InterPro" id="IPR021625">
    <property type="entry name" value="PI31_Prot_N"/>
</dbReference>
<sequence length="637" mass="69664">MGFRNGSRSYGHVNVMLHRLTAACTAFNSCLHKWRFHQLYIPTQPPTPPKFHITHVAFQEIKALAASQCDKTAGLSPRGGSPDKSVVLSLNKKDALRGDELTLAQLGIVSGDLLFVLEAESPSTSPGISSEELRNIDAGAQADKQGLPASASSSACESISSGCSGGHSSSFLSPIGLLHSHSYENAGVGRENTDNCSTVANGGIPRKNTESDSQAGRNGQSKDEGGPDNLHRQHFVDEEDANVPGPSAASASLEGQNDPAFLVQSLPAQDPEVNRCLQEPLLCRESSPIAVPVMLRDLYAGAQCCKVADALWVAVHALMMEVGLRPQEDASLSMGEHWNTEGFYKRTYRHTIADARYSCAVVGIPMGGSLILHGVISGDPPFTTEKVQLRVADFVCGSGVSNDVCSVYRNLERLSRLVKDMICQPLLAQLAEECGYPVSLGLLCLSHELKLKVLSYLPACSLVRMGQVCQLFASMYCDPWLWRRLYLREFGRPAEGTTSLANDWYTLFKQKWRERLQRSRAMTRTHPIRPYWVGPYPVPFTPLVPPPYAEGIIGGDYDLNPEYSSGIPHPLFGRLGSRMPFIPHPRFDDPFGFGPPPDQPPGFGQHCDEALGFGQLARSAFGPRRNRVFNLPRMSRF</sequence>
<dbReference type="PANTHER" id="PTHR15537">
    <property type="entry name" value="F-BOX ONLY PROTEIN 7"/>
    <property type="match status" value="1"/>
</dbReference>
<feature type="region of interest" description="Disordered" evidence="1">
    <location>
        <begin position="189"/>
        <end position="231"/>
    </location>
</feature>
<dbReference type="PROSITE" id="PS50181">
    <property type="entry name" value="FBOX"/>
    <property type="match status" value="1"/>
</dbReference>
<dbReference type="AlphaFoldDB" id="A0A2T7NSJ5"/>
<keyword evidence="4" id="KW-1185">Reference proteome</keyword>
<dbReference type="OrthoDB" id="101791at2759"/>
<dbReference type="GO" id="GO:1903599">
    <property type="term" value="P:positive regulation of autophagy of mitochondrion"/>
    <property type="evidence" value="ECO:0007669"/>
    <property type="project" value="TreeGrafter"/>
</dbReference>
<dbReference type="GO" id="GO:0019901">
    <property type="term" value="F:protein kinase binding"/>
    <property type="evidence" value="ECO:0007669"/>
    <property type="project" value="InterPro"/>
</dbReference>
<gene>
    <name evidence="3" type="ORF">C0Q70_14629</name>
</gene>
<dbReference type="STRING" id="400727.A0A2T7NSJ5"/>
<dbReference type="Gene3D" id="3.40.1000.30">
    <property type="match status" value="1"/>
</dbReference>
<evidence type="ECO:0000256" key="1">
    <source>
        <dbReference type="SAM" id="MobiDB-lite"/>
    </source>
</evidence>
<dbReference type="EMBL" id="PZQS01000009">
    <property type="protein sequence ID" value="PVD24159.1"/>
    <property type="molecule type" value="Genomic_DNA"/>
</dbReference>
<dbReference type="Gene3D" id="1.20.1280.50">
    <property type="match status" value="1"/>
</dbReference>
<organism evidence="3 4">
    <name type="scientific">Pomacea canaliculata</name>
    <name type="common">Golden apple snail</name>
    <dbReference type="NCBI Taxonomy" id="400727"/>
    <lineage>
        <taxon>Eukaryota</taxon>
        <taxon>Metazoa</taxon>
        <taxon>Spiralia</taxon>
        <taxon>Lophotrochozoa</taxon>
        <taxon>Mollusca</taxon>
        <taxon>Gastropoda</taxon>
        <taxon>Caenogastropoda</taxon>
        <taxon>Architaenioglossa</taxon>
        <taxon>Ampullarioidea</taxon>
        <taxon>Ampullariidae</taxon>
        <taxon>Pomacea</taxon>
    </lineage>
</organism>
<feature type="compositionally biased region" description="Basic and acidic residues" evidence="1">
    <location>
        <begin position="220"/>
        <end position="231"/>
    </location>
</feature>
<dbReference type="Proteomes" id="UP000245119">
    <property type="component" value="Linkage Group LG9"/>
</dbReference>
<feature type="domain" description="F-box" evidence="2">
    <location>
        <begin position="439"/>
        <end position="485"/>
    </location>
</feature>
<proteinExistence type="predicted"/>
<name>A0A2T7NSJ5_POMCA</name>
<evidence type="ECO:0000313" key="3">
    <source>
        <dbReference type="EMBL" id="PVD24159.1"/>
    </source>
</evidence>
<dbReference type="SUPFAM" id="SSF81383">
    <property type="entry name" value="F-box domain"/>
    <property type="match status" value="1"/>
</dbReference>
<evidence type="ECO:0000313" key="4">
    <source>
        <dbReference type="Proteomes" id="UP000245119"/>
    </source>
</evidence>
<dbReference type="InterPro" id="IPR036047">
    <property type="entry name" value="F-box-like_dom_sf"/>
</dbReference>
<evidence type="ECO:0000259" key="2">
    <source>
        <dbReference type="PROSITE" id="PS50181"/>
    </source>
</evidence>
<accession>A0A2T7NSJ5</accession>
<dbReference type="Pfam" id="PF12937">
    <property type="entry name" value="F-box-like"/>
    <property type="match status" value="1"/>
</dbReference>
<dbReference type="Pfam" id="PF11566">
    <property type="entry name" value="PI31_Prot_N"/>
    <property type="match status" value="1"/>
</dbReference>
<dbReference type="PANTHER" id="PTHR15537:SF2">
    <property type="entry name" value="F-BOX ONLY PROTEIN 7"/>
    <property type="match status" value="1"/>
</dbReference>
<dbReference type="InterPro" id="IPR047118">
    <property type="entry name" value="Fbxo7"/>
</dbReference>
<protein>
    <recommendedName>
        <fullName evidence="2">F-box domain-containing protein</fullName>
    </recommendedName>
</protein>
<comment type="caution">
    <text evidence="3">The sequence shown here is derived from an EMBL/GenBank/DDBJ whole genome shotgun (WGS) entry which is preliminary data.</text>
</comment>
<dbReference type="InterPro" id="IPR001810">
    <property type="entry name" value="F-box_dom"/>
</dbReference>